<evidence type="ECO:0000256" key="4">
    <source>
        <dbReference type="ARBA" id="ARBA00023242"/>
    </source>
</evidence>
<keyword evidence="6" id="KW-1185">Reference proteome</keyword>
<dbReference type="AlphaFoldDB" id="A0A7E4V3K2"/>
<evidence type="ECO:0000256" key="3">
    <source>
        <dbReference type="ARBA" id="ARBA00022705"/>
    </source>
</evidence>
<dbReference type="Proteomes" id="UP000492821">
    <property type="component" value="Unassembled WGS sequence"/>
</dbReference>
<evidence type="ECO:0000313" key="7">
    <source>
        <dbReference type="WBParaSite" id="Pan_g15795.t1"/>
    </source>
</evidence>
<evidence type="ECO:0000256" key="5">
    <source>
        <dbReference type="ARBA" id="ARBA00023306"/>
    </source>
</evidence>
<dbReference type="GO" id="GO:0003697">
    <property type="term" value="F:single-stranded DNA binding"/>
    <property type="evidence" value="ECO:0007669"/>
    <property type="project" value="TreeGrafter"/>
</dbReference>
<evidence type="ECO:0000313" key="6">
    <source>
        <dbReference type="Proteomes" id="UP000492821"/>
    </source>
</evidence>
<protein>
    <submittedName>
        <fullName evidence="7">Cell cycle regulator Mat89Bb</fullName>
    </submittedName>
</protein>
<accession>A0A7E4V3K2</accession>
<dbReference type="GO" id="GO:1902977">
    <property type="term" value="P:mitotic DNA replication preinitiation complex assembly"/>
    <property type="evidence" value="ECO:0007669"/>
    <property type="project" value="TreeGrafter"/>
</dbReference>
<comment type="subcellular location">
    <subcellularLocation>
        <location evidence="1">Nucleus</location>
    </subcellularLocation>
</comment>
<evidence type="ECO:0000256" key="2">
    <source>
        <dbReference type="ARBA" id="ARBA00010727"/>
    </source>
</evidence>
<sequence length="621" mass="70333">MVLVGFKEGNVDFSKSTKITASQACTQSHFRYGNAQRVNARANLCFHSVCTFDCLSRTPISASSMLIEDAFTQDFYNKVRYGHSIVLVHADVDAVCASMILAYAFGCDNASFTLVPVDSKATIEKAFADYGGVSANINIIMINCGGHISIIECEGLAENAIVYIIDSRRPFHVDNVYSTSVKILARSAEVESWNLPAFAAIYADSDSEDSDDDERSIGSARYQERLAKRRGKVEWQQKRSELLFNYESKHWFALPSSVFMLELVHSLGKSNARTTWLAAVGLNSYFANWTMSIETYTELSLEHMRSFVSKYNHRGESMRISLEDEIMLPLYSKWTLWESLTHDITFCCANKLWSQQGEYKMKTKLAQLGISLEKCRQPFDTLNSDERNHIFEQLKKDFDTGFVAFFCKLGHTSKISALDFARIMAVRLELPQSKETLCDRFDGAIKLMSEYFDNNGSKTELNAALTSYKLGLTAIKSIVFDAIRSSRIHNNGNFLSLTLDEIHDDVYLNCRHLLHVFMTFAVSGHANNKRKFNKPLIVVFPSVIPGEENARYSTISGCMPYVDLVHDDKRATIIPMAFKRALKEANIESRRDTLDPCVFQIRREDGHRFYNSLDLVLDTSS</sequence>
<dbReference type="PANTHER" id="PTHR10507">
    <property type="entry name" value="CDC45-RELATED PROTEIN"/>
    <property type="match status" value="1"/>
</dbReference>
<dbReference type="GO" id="GO:0031261">
    <property type="term" value="C:DNA replication preinitiation complex"/>
    <property type="evidence" value="ECO:0007669"/>
    <property type="project" value="TreeGrafter"/>
</dbReference>
<reference evidence="7" key="2">
    <citation type="submission" date="2020-10" db="UniProtKB">
        <authorList>
            <consortium name="WormBaseParasite"/>
        </authorList>
    </citation>
    <scope>IDENTIFICATION</scope>
</reference>
<dbReference type="GO" id="GO:0003688">
    <property type="term" value="F:DNA replication origin binding"/>
    <property type="evidence" value="ECO:0007669"/>
    <property type="project" value="TreeGrafter"/>
</dbReference>
<dbReference type="InterPro" id="IPR003874">
    <property type="entry name" value="CDC45"/>
</dbReference>
<keyword evidence="5" id="KW-0131">Cell cycle</keyword>
<keyword evidence="4" id="KW-0539">Nucleus</keyword>
<evidence type="ECO:0000256" key="1">
    <source>
        <dbReference type="ARBA" id="ARBA00004123"/>
    </source>
</evidence>
<dbReference type="PANTHER" id="PTHR10507:SF0">
    <property type="entry name" value="CELL DIVISION CONTROL PROTEIN 45 HOMOLOG"/>
    <property type="match status" value="1"/>
</dbReference>
<dbReference type="GO" id="GO:0000727">
    <property type="term" value="P:double-strand break repair via break-induced replication"/>
    <property type="evidence" value="ECO:0007669"/>
    <property type="project" value="TreeGrafter"/>
</dbReference>
<name>A0A7E4V3K2_PANRE</name>
<dbReference type="Pfam" id="PF02724">
    <property type="entry name" value="CDC45"/>
    <property type="match status" value="2"/>
</dbReference>
<dbReference type="WBParaSite" id="Pan_g15795.t1">
    <property type="protein sequence ID" value="Pan_g15795.t1"/>
    <property type="gene ID" value="Pan_g15795"/>
</dbReference>
<dbReference type="GO" id="GO:0006270">
    <property type="term" value="P:DNA replication initiation"/>
    <property type="evidence" value="ECO:0007669"/>
    <property type="project" value="InterPro"/>
</dbReference>
<dbReference type="GO" id="GO:0003682">
    <property type="term" value="F:chromatin binding"/>
    <property type="evidence" value="ECO:0007669"/>
    <property type="project" value="TreeGrafter"/>
</dbReference>
<reference evidence="6" key="1">
    <citation type="journal article" date="2013" name="Genetics">
        <title>The draft genome and transcriptome of Panagrellus redivivus are shaped by the harsh demands of a free-living lifestyle.</title>
        <authorList>
            <person name="Srinivasan J."/>
            <person name="Dillman A.R."/>
            <person name="Macchietto M.G."/>
            <person name="Heikkinen L."/>
            <person name="Lakso M."/>
            <person name="Fracchia K.M."/>
            <person name="Antoshechkin I."/>
            <person name="Mortazavi A."/>
            <person name="Wong G."/>
            <person name="Sternberg P.W."/>
        </authorList>
    </citation>
    <scope>NUCLEOTIDE SEQUENCE [LARGE SCALE GENOMIC DNA]</scope>
    <source>
        <strain evidence="6">MT8872</strain>
    </source>
</reference>
<proteinExistence type="inferred from homology"/>
<keyword evidence="3" id="KW-0235">DNA replication</keyword>
<organism evidence="6 7">
    <name type="scientific">Panagrellus redivivus</name>
    <name type="common">Microworm</name>
    <dbReference type="NCBI Taxonomy" id="6233"/>
    <lineage>
        <taxon>Eukaryota</taxon>
        <taxon>Metazoa</taxon>
        <taxon>Ecdysozoa</taxon>
        <taxon>Nematoda</taxon>
        <taxon>Chromadorea</taxon>
        <taxon>Rhabditida</taxon>
        <taxon>Tylenchina</taxon>
        <taxon>Panagrolaimomorpha</taxon>
        <taxon>Panagrolaimoidea</taxon>
        <taxon>Panagrolaimidae</taxon>
        <taxon>Panagrellus</taxon>
    </lineage>
</organism>
<comment type="similarity">
    <text evidence="2">Belongs to the CDC45 family.</text>
</comment>